<keyword evidence="5" id="KW-1185">Reference proteome</keyword>
<dbReference type="InterPro" id="IPR001789">
    <property type="entry name" value="Sig_transdc_resp-reg_receiver"/>
</dbReference>
<feature type="modified residue" description="4-aspartylphosphate" evidence="2">
    <location>
        <position position="55"/>
    </location>
</feature>
<dbReference type="SUPFAM" id="SSF52172">
    <property type="entry name" value="CheY-like"/>
    <property type="match status" value="1"/>
</dbReference>
<gene>
    <name evidence="4" type="ORF">ACFPT7_03590</name>
</gene>
<dbReference type="PANTHER" id="PTHR44591:SF18">
    <property type="entry name" value="REGULATORY PROTEIN"/>
    <property type="match status" value="1"/>
</dbReference>
<dbReference type="PANTHER" id="PTHR44591">
    <property type="entry name" value="STRESS RESPONSE REGULATOR PROTEIN 1"/>
    <property type="match status" value="1"/>
</dbReference>
<dbReference type="InterPro" id="IPR050595">
    <property type="entry name" value="Bact_response_regulator"/>
</dbReference>
<dbReference type="SMART" id="SM00448">
    <property type="entry name" value="REC"/>
    <property type="match status" value="1"/>
</dbReference>
<evidence type="ECO:0000313" key="5">
    <source>
        <dbReference type="Proteomes" id="UP001596091"/>
    </source>
</evidence>
<proteinExistence type="predicted"/>
<name>A0ABW1EAL8_9BACT</name>
<keyword evidence="1 2" id="KW-0597">Phosphoprotein</keyword>
<dbReference type="Gene3D" id="3.40.50.2300">
    <property type="match status" value="1"/>
</dbReference>
<feature type="domain" description="Response regulatory" evidence="3">
    <location>
        <begin position="6"/>
        <end position="116"/>
    </location>
</feature>
<dbReference type="Proteomes" id="UP001596091">
    <property type="component" value="Unassembled WGS sequence"/>
</dbReference>
<protein>
    <submittedName>
        <fullName evidence="4">Response regulator</fullName>
    </submittedName>
</protein>
<accession>A0ABW1EAL8</accession>
<evidence type="ECO:0000256" key="1">
    <source>
        <dbReference type="ARBA" id="ARBA00022553"/>
    </source>
</evidence>
<dbReference type="EMBL" id="JBHSPH010000001">
    <property type="protein sequence ID" value="MFC5861367.1"/>
    <property type="molecule type" value="Genomic_DNA"/>
</dbReference>
<evidence type="ECO:0000256" key="2">
    <source>
        <dbReference type="PROSITE-ProRule" id="PRU00169"/>
    </source>
</evidence>
<dbReference type="InterPro" id="IPR011006">
    <property type="entry name" value="CheY-like_superfamily"/>
</dbReference>
<comment type="caution">
    <text evidence="4">The sequence shown here is derived from an EMBL/GenBank/DDBJ whole genome shotgun (WGS) entry which is preliminary data.</text>
</comment>
<evidence type="ECO:0000259" key="3">
    <source>
        <dbReference type="PROSITE" id="PS50110"/>
    </source>
</evidence>
<dbReference type="Pfam" id="PF00072">
    <property type="entry name" value="Response_reg"/>
    <property type="match status" value="1"/>
</dbReference>
<dbReference type="CDD" id="cd00156">
    <property type="entry name" value="REC"/>
    <property type="match status" value="1"/>
</dbReference>
<sequence>MRPKKTILCVDDNEQTLSVRKFMLETRGYRVLTAINGQEAITLFSSRQVDLVLTDLGLPQMDGNALIGHLKEISPEVPMILTSDTVRAGERPHRADAFLSKGCCSPAELVERIRVMSARKRGPRKATVPALRSLAADTLVTRAS</sequence>
<dbReference type="PROSITE" id="PS50110">
    <property type="entry name" value="RESPONSE_REGULATORY"/>
    <property type="match status" value="1"/>
</dbReference>
<reference evidence="5" key="1">
    <citation type="journal article" date="2019" name="Int. J. Syst. Evol. Microbiol.">
        <title>The Global Catalogue of Microorganisms (GCM) 10K type strain sequencing project: providing services to taxonomists for standard genome sequencing and annotation.</title>
        <authorList>
            <consortium name="The Broad Institute Genomics Platform"/>
            <consortium name="The Broad Institute Genome Sequencing Center for Infectious Disease"/>
            <person name="Wu L."/>
            <person name="Ma J."/>
        </authorList>
    </citation>
    <scope>NUCLEOTIDE SEQUENCE [LARGE SCALE GENOMIC DNA]</scope>
    <source>
        <strain evidence="5">JCM 4087</strain>
    </source>
</reference>
<organism evidence="4 5">
    <name type="scientific">Acidicapsa dinghuensis</name>
    <dbReference type="NCBI Taxonomy" id="2218256"/>
    <lineage>
        <taxon>Bacteria</taxon>
        <taxon>Pseudomonadati</taxon>
        <taxon>Acidobacteriota</taxon>
        <taxon>Terriglobia</taxon>
        <taxon>Terriglobales</taxon>
        <taxon>Acidobacteriaceae</taxon>
        <taxon>Acidicapsa</taxon>
    </lineage>
</organism>
<dbReference type="RefSeq" id="WP_263333836.1">
    <property type="nucleotide sequence ID" value="NZ_JAGSYH010000002.1"/>
</dbReference>
<evidence type="ECO:0000313" key="4">
    <source>
        <dbReference type="EMBL" id="MFC5861367.1"/>
    </source>
</evidence>